<evidence type="ECO:0000313" key="1">
    <source>
        <dbReference type="EMBL" id="NVL08271.1"/>
    </source>
</evidence>
<dbReference type="RefSeq" id="WP_176531806.1">
    <property type="nucleotide sequence ID" value="NZ_CP088022.1"/>
</dbReference>
<reference evidence="1" key="1">
    <citation type="submission" date="2020-06" db="EMBL/GenBank/DDBJ databases">
        <title>Whole Genome Sequence of Bradyrhizobium sp. Strain 66S1MB.</title>
        <authorList>
            <person name="Bromfield E."/>
            <person name="Cloutier S."/>
        </authorList>
    </citation>
    <scope>NUCLEOTIDE SEQUENCE</scope>
    <source>
        <strain evidence="1">66S1MB</strain>
    </source>
</reference>
<accession>A0A973WPY4</accession>
<proteinExistence type="predicted"/>
<name>A0A973WPY4_9BRAD</name>
<protein>
    <submittedName>
        <fullName evidence="1">Uncharacterized protein</fullName>
    </submittedName>
</protein>
<gene>
    <name evidence="1" type="ORF">HU230_21435</name>
</gene>
<dbReference type="EMBL" id="JABWSX010000001">
    <property type="protein sequence ID" value="NVL08271.1"/>
    <property type="molecule type" value="Genomic_DNA"/>
</dbReference>
<comment type="caution">
    <text evidence="1">The sequence shown here is derived from an EMBL/GenBank/DDBJ whole genome shotgun (WGS) entry which is preliminary data.</text>
</comment>
<sequence length="184" mass="21288">MVKKVKYPEKQVERFKQMVRARSRIQPELISLLEFVREYRTQLEPSLFLRVCGLLASAGFSLWRAAFLFEQEDGKHEIYLDNVETFVAKIISDNTIGFVDDRNTWSLWHYVGVARSSLLEAMTLLFSGVVQDAKSSSIQAKLSDPPLLAASAADQWDELFEVMQHIRRTLTSRFEFVRTSHKLK</sequence>
<dbReference type="AlphaFoldDB" id="A0A973WPY4"/>
<organism evidence="1">
    <name type="scientific">Bradyrhizobium quebecense</name>
    <dbReference type="NCBI Taxonomy" id="2748629"/>
    <lineage>
        <taxon>Bacteria</taxon>
        <taxon>Pseudomonadati</taxon>
        <taxon>Pseudomonadota</taxon>
        <taxon>Alphaproteobacteria</taxon>
        <taxon>Hyphomicrobiales</taxon>
        <taxon>Nitrobacteraceae</taxon>
        <taxon>Bradyrhizobium</taxon>
    </lineage>
</organism>